<dbReference type="HOGENOM" id="CLU_2866718_0_0_6"/>
<sequence length="64" mass="7691">MQYGSLHKSSHVHIDGAVIHFQDDMRRNIRLQDRRQLLLRHMMQDHLREPLNNVPQMRDTMGSE</sequence>
<dbReference type="Proteomes" id="UP000028012">
    <property type="component" value="Unassembled WGS sequence"/>
</dbReference>
<protein>
    <submittedName>
        <fullName evidence="1">Uncharacterized protein</fullName>
    </submittedName>
</protein>
<dbReference type="AlphaFoldDB" id="A0A098PUC7"/>
<proteinExistence type="predicted"/>
<accession>A0A098PUC7</accession>
<evidence type="ECO:0000313" key="2">
    <source>
        <dbReference type="Proteomes" id="UP000028012"/>
    </source>
</evidence>
<dbReference type="EMBL" id="JPHD02000197">
    <property type="protein sequence ID" value="KGE50238.1"/>
    <property type="molecule type" value="Genomic_DNA"/>
</dbReference>
<gene>
    <name evidence="1" type="ORF">GW15_0222410</name>
</gene>
<reference evidence="1 2" key="1">
    <citation type="submission" date="2014-09" db="EMBL/GenBank/DDBJ databases">
        <title>A draft genome sequence for Xanthomonas axonopodis pv. vasculorum NCPPB 900.</title>
        <authorList>
            <person name="Harrison J."/>
            <person name="Studholme D.J."/>
        </authorList>
    </citation>
    <scope>NUCLEOTIDE SEQUENCE [LARGE SCALE GENOMIC DNA]</scope>
    <source>
        <strain evidence="1 2">NCPPB 900</strain>
    </source>
</reference>
<comment type="caution">
    <text evidence="1">The sequence shown here is derived from an EMBL/GenBank/DDBJ whole genome shotgun (WGS) entry which is preliminary data.</text>
</comment>
<evidence type="ECO:0000313" key="1">
    <source>
        <dbReference type="EMBL" id="KGE50238.1"/>
    </source>
</evidence>
<organism evidence="1 2">
    <name type="scientific">Xanthomonas axonopodis pv. vasculorum</name>
    <dbReference type="NCBI Taxonomy" id="325777"/>
    <lineage>
        <taxon>Bacteria</taxon>
        <taxon>Pseudomonadati</taxon>
        <taxon>Pseudomonadota</taxon>
        <taxon>Gammaproteobacteria</taxon>
        <taxon>Lysobacterales</taxon>
        <taxon>Lysobacteraceae</taxon>
        <taxon>Xanthomonas</taxon>
    </lineage>
</organism>
<name>A0A098PUC7_9XANT</name>